<comment type="cofactor">
    <cofactor evidence="14">
        <name>[4Fe-4S] cluster</name>
        <dbReference type="ChEBI" id="CHEBI:49883"/>
    </cofactor>
    <text evidence="14">Binds 1 [4Fe-4S] cluster.</text>
</comment>
<evidence type="ECO:0000256" key="13">
    <source>
        <dbReference type="ARBA" id="ARBA00023295"/>
    </source>
</evidence>
<evidence type="ECO:0000256" key="14">
    <source>
        <dbReference type="RuleBase" id="RU365096"/>
    </source>
</evidence>
<keyword evidence="7" id="KW-0479">Metal-binding</keyword>
<dbReference type="InterPro" id="IPR003265">
    <property type="entry name" value="HhH-GPD_domain"/>
</dbReference>
<feature type="domain" description="HhH-GPD" evidence="15">
    <location>
        <begin position="39"/>
        <end position="190"/>
    </location>
</feature>
<evidence type="ECO:0000256" key="1">
    <source>
        <dbReference type="ARBA" id="ARBA00000843"/>
    </source>
</evidence>
<gene>
    <name evidence="16" type="ORF">D9V76_02845</name>
</gene>
<dbReference type="GO" id="GO:0051539">
    <property type="term" value="F:4 iron, 4 sulfur cluster binding"/>
    <property type="evidence" value="ECO:0007669"/>
    <property type="project" value="UniProtKB-UniRule"/>
</dbReference>
<dbReference type="GO" id="GO:0006284">
    <property type="term" value="P:base-excision repair"/>
    <property type="evidence" value="ECO:0007669"/>
    <property type="project" value="UniProtKB-UniRule"/>
</dbReference>
<evidence type="ECO:0000256" key="5">
    <source>
        <dbReference type="ARBA" id="ARBA00022023"/>
    </source>
</evidence>
<evidence type="ECO:0000256" key="4">
    <source>
        <dbReference type="ARBA" id="ARBA00012045"/>
    </source>
</evidence>
<evidence type="ECO:0000256" key="7">
    <source>
        <dbReference type="ARBA" id="ARBA00022723"/>
    </source>
</evidence>
<evidence type="ECO:0000256" key="8">
    <source>
        <dbReference type="ARBA" id="ARBA00022763"/>
    </source>
</evidence>
<dbReference type="PANTHER" id="PTHR42944">
    <property type="entry name" value="ADENINE DNA GLYCOSYLASE"/>
    <property type="match status" value="1"/>
</dbReference>
<dbReference type="GO" id="GO:0006298">
    <property type="term" value="P:mismatch repair"/>
    <property type="evidence" value="ECO:0007669"/>
    <property type="project" value="TreeGrafter"/>
</dbReference>
<dbReference type="SUPFAM" id="SSF55811">
    <property type="entry name" value="Nudix"/>
    <property type="match status" value="1"/>
</dbReference>
<dbReference type="SMART" id="SM00478">
    <property type="entry name" value="ENDO3c"/>
    <property type="match status" value="1"/>
</dbReference>
<dbReference type="InterPro" id="IPR011257">
    <property type="entry name" value="DNA_glycosylase"/>
</dbReference>
<comment type="similarity">
    <text evidence="3 14">Belongs to the Nth/MutY family.</text>
</comment>
<organism evidence="16 17">
    <name type="scientific">Buchnera aphidicola subsp. Rhopalosiphum padi</name>
    <dbReference type="NCBI Taxonomy" id="98793"/>
    <lineage>
        <taxon>Bacteria</taxon>
        <taxon>Pseudomonadati</taxon>
        <taxon>Pseudomonadota</taxon>
        <taxon>Gammaproteobacteria</taxon>
        <taxon>Enterobacterales</taxon>
        <taxon>Erwiniaceae</taxon>
        <taxon>Buchnera</taxon>
    </lineage>
</organism>
<dbReference type="InterPro" id="IPR005760">
    <property type="entry name" value="A/G_AdeGlyc_MutY"/>
</dbReference>
<dbReference type="NCBIfam" id="TIGR01084">
    <property type="entry name" value="mutY"/>
    <property type="match status" value="1"/>
</dbReference>
<dbReference type="Pfam" id="PF00730">
    <property type="entry name" value="HhH-GPD"/>
    <property type="match status" value="1"/>
</dbReference>
<evidence type="ECO:0000256" key="2">
    <source>
        <dbReference type="ARBA" id="ARBA00002933"/>
    </source>
</evidence>
<dbReference type="Proteomes" id="UP000298688">
    <property type="component" value="Chromosome"/>
</dbReference>
<dbReference type="InterPro" id="IPR015797">
    <property type="entry name" value="NUDIX_hydrolase-like_dom_sf"/>
</dbReference>
<protein>
    <recommendedName>
        <fullName evidence="5 14">Adenine DNA glycosylase</fullName>
        <ecNumber evidence="4 14">3.2.2.31</ecNumber>
    </recommendedName>
</protein>
<evidence type="ECO:0000256" key="12">
    <source>
        <dbReference type="ARBA" id="ARBA00023204"/>
    </source>
</evidence>
<dbReference type="GO" id="GO:0034039">
    <property type="term" value="F:8-oxo-7,8-dihydroguanine DNA N-glycosylase activity"/>
    <property type="evidence" value="ECO:0007669"/>
    <property type="project" value="TreeGrafter"/>
</dbReference>
<sequence>MTIYVFSQLILNWYHINGRKNLPWKQDKNLYKIWISEIMLQQTTVKTVIPYFKKFMLRFPNIQSLNNSKLDDILCLWSGLGYYKRAENIYKTAKIIKEKYQEKFPTQFLELLKLPGIGRSTAGAILSLSLNYFFPILEGNVKRILMRYYGIIGYLTEKKIEKKLWNLIESITPINNTGNFNQGIMDIGALLCTPKNPQCNLCPLKKKCIAYKEKNWIKYPLKKNKKIKLEKKSWFVIIKYKNKFWIEKNIEKKIWNNLFCFPNFDTEMKTIEWLKKNKINTDQKNEKIKSFYHKFSHFTLHIIPILVKLSFYKNFDDTKRIGVWYDLQNPCNIGIPKPVQKILKMFK</sequence>
<dbReference type="GO" id="GO:0032357">
    <property type="term" value="F:oxidized purine DNA binding"/>
    <property type="evidence" value="ECO:0007669"/>
    <property type="project" value="TreeGrafter"/>
</dbReference>
<dbReference type="InterPro" id="IPR023170">
    <property type="entry name" value="HhH_base_excis_C"/>
</dbReference>
<comment type="function">
    <text evidence="2">Adenine glycosylase active on G-A mispairs. MutY also corrects error-prone DNA synthesis past GO lesions which are due to the oxidatively damaged form of guanine: 7,8-dihydro-8-oxoguanine (8-oxo-dGTP).</text>
</comment>
<dbReference type="GO" id="GO:0035485">
    <property type="term" value="F:adenine/guanine mispair binding"/>
    <property type="evidence" value="ECO:0007669"/>
    <property type="project" value="TreeGrafter"/>
</dbReference>
<dbReference type="RefSeq" id="WP_158337612.1">
    <property type="nucleotide sequence ID" value="NZ_CP034858.1"/>
</dbReference>
<proteinExistence type="inferred from homology"/>
<dbReference type="SMART" id="SM00525">
    <property type="entry name" value="FES"/>
    <property type="match status" value="1"/>
</dbReference>
<dbReference type="InterPro" id="IPR000445">
    <property type="entry name" value="HhH_motif"/>
</dbReference>
<dbReference type="EC" id="3.2.2.31" evidence="4 14"/>
<dbReference type="InterPro" id="IPR003651">
    <property type="entry name" value="Endonuclease3_FeS-loop_motif"/>
</dbReference>
<dbReference type="InterPro" id="IPR044298">
    <property type="entry name" value="MIG/MutY"/>
</dbReference>
<comment type="catalytic activity">
    <reaction evidence="1 14">
        <text>Hydrolyzes free adenine bases from 7,8-dihydro-8-oxoguanine:adenine mismatched double-stranded DNA, leaving an apurinic site.</text>
        <dbReference type="EC" id="3.2.2.31"/>
    </reaction>
</comment>
<keyword evidence="6" id="KW-0004">4Fe-4S</keyword>
<evidence type="ECO:0000256" key="10">
    <source>
        <dbReference type="ARBA" id="ARBA00023004"/>
    </source>
</evidence>
<dbReference type="InterPro" id="IPR004036">
    <property type="entry name" value="Endonuclease-III-like_CS2"/>
</dbReference>
<dbReference type="GO" id="GO:0046872">
    <property type="term" value="F:metal ion binding"/>
    <property type="evidence" value="ECO:0007669"/>
    <property type="project" value="UniProtKB-UniRule"/>
</dbReference>
<keyword evidence="10 14" id="KW-0408">Iron</keyword>
<evidence type="ECO:0000259" key="15">
    <source>
        <dbReference type="SMART" id="SM00478"/>
    </source>
</evidence>
<keyword evidence="13 14" id="KW-0326">Glycosidase</keyword>
<dbReference type="NCBIfam" id="NF008132">
    <property type="entry name" value="PRK10880.1"/>
    <property type="match status" value="1"/>
</dbReference>
<accession>A0A4D6YA36</accession>
<reference evidence="16 17" key="1">
    <citation type="submission" date="2018-12" db="EMBL/GenBank/DDBJ databases">
        <authorList>
            <person name="Chong R.A."/>
        </authorList>
    </citation>
    <scope>NUCLEOTIDE SEQUENCE [LARGE SCALE GENOMIC DNA]</scope>
    <source>
        <strain evidence="16 17">Rpa</strain>
    </source>
</reference>
<dbReference type="GO" id="GO:0000701">
    <property type="term" value="F:purine-specific mismatch base pair DNA N-glycosylase activity"/>
    <property type="evidence" value="ECO:0007669"/>
    <property type="project" value="UniProtKB-EC"/>
</dbReference>
<evidence type="ECO:0000313" key="17">
    <source>
        <dbReference type="Proteomes" id="UP000298688"/>
    </source>
</evidence>
<dbReference type="EMBL" id="CP034858">
    <property type="protein sequence ID" value="QCI25173.1"/>
    <property type="molecule type" value="Genomic_DNA"/>
</dbReference>
<dbReference type="Gene3D" id="1.10.340.30">
    <property type="entry name" value="Hypothetical protein, domain 2"/>
    <property type="match status" value="1"/>
</dbReference>
<dbReference type="OrthoDB" id="9802365at2"/>
<reference evidence="16 17" key="2">
    <citation type="submission" date="2019-05" db="EMBL/GenBank/DDBJ databases">
        <title>Genome evolution of the obligate endosymbiont Buchnera aphidicola.</title>
        <authorList>
            <person name="Moran N.A."/>
        </authorList>
    </citation>
    <scope>NUCLEOTIDE SEQUENCE [LARGE SCALE GENOMIC DNA]</scope>
    <source>
        <strain evidence="16 17">Rpa</strain>
    </source>
</reference>
<keyword evidence="12" id="KW-0234">DNA repair</keyword>
<evidence type="ECO:0000313" key="16">
    <source>
        <dbReference type="EMBL" id="QCI25173.1"/>
    </source>
</evidence>
<dbReference type="CDD" id="cd03431">
    <property type="entry name" value="NUDIX_DNA_Glycosylase_C-MutY"/>
    <property type="match status" value="1"/>
</dbReference>
<dbReference type="Pfam" id="PF00633">
    <property type="entry name" value="HHH"/>
    <property type="match status" value="1"/>
</dbReference>
<evidence type="ECO:0000256" key="3">
    <source>
        <dbReference type="ARBA" id="ARBA00008343"/>
    </source>
</evidence>
<keyword evidence="11" id="KW-0411">Iron-sulfur</keyword>
<dbReference type="AlphaFoldDB" id="A0A4D6YA36"/>
<dbReference type="Pfam" id="PF14815">
    <property type="entry name" value="NUDIX_4"/>
    <property type="match status" value="1"/>
</dbReference>
<dbReference type="PANTHER" id="PTHR42944:SF1">
    <property type="entry name" value="ADENINE DNA GLYCOSYLASE"/>
    <property type="match status" value="1"/>
</dbReference>
<dbReference type="PROSITE" id="PS01155">
    <property type="entry name" value="ENDONUCLEASE_III_2"/>
    <property type="match status" value="1"/>
</dbReference>
<dbReference type="FunFam" id="1.10.340.30:FF:000002">
    <property type="entry name" value="Adenine DNA glycosylase"/>
    <property type="match status" value="1"/>
</dbReference>
<dbReference type="InterPro" id="IPR029119">
    <property type="entry name" value="MutY_C"/>
</dbReference>
<dbReference type="Gene3D" id="1.10.1670.10">
    <property type="entry name" value="Helix-hairpin-Helix base-excision DNA repair enzymes (C-terminal)"/>
    <property type="match status" value="1"/>
</dbReference>
<name>A0A4D6YA36_BUCRP</name>
<evidence type="ECO:0000256" key="6">
    <source>
        <dbReference type="ARBA" id="ARBA00022485"/>
    </source>
</evidence>
<dbReference type="SUPFAM" id="SSF48150">
    <property type="entry name" value="DNA-glycosylase"/>
    <property type="match status" value="1"/>
</dbReference>
<keyword evidence="8 14" id="KW-0227">DNA damage</keyword>
<dbReference type="CDD" id="cd00056">
    <property type="entry name" value="ENDO3c"/>
    <property type="match status" value="1"/>
</dbReference>
<evidence type="ECO:0000256" key="9">
    <source>
        <dbReference type="ARBA" id="ARBA00022801"/>
    </source>
</evidence>
<dbReference type="Gene3D" id="3.90.79.10">
    <property type="entry name" value="Nucleoside Triphosphate Pyrophosphohydrolase"/>
    <property type="match status" value="1"/>
</dbReference>
<evidence type="ECO:0000256" key="11">
    <source>
        <dbReference type="ARBA" id="ARBA00023014"/>
    </source>
</evidence>
<keyword evidence="9" id="KW-0378">Hydrolase</keyword>